<proteinExistence type="predicted"/>
<protein>
    <submittedName>
        <fullName evidence="3">Uncharacterized protein</fullName>
    </submittedName>
</protein>
<dbReference type="Proteomes" id="UP000008207">
    <property type="component" value="Chromosome"/>
</dbReference>
<dbReference type="KEGG" id="mno:Mnod_4554"/>
<feature type="region of interest" description="Disordered" evidence="1">
    <location>
        <begin position="27"/>
        <end position="48"/>
    </location>
</feature>
<evidence type="ECO:0000313" key="4">
    <source>
        <dbReference type="Proteomes" id="UP000008207"/>
    </source>
</evidence>
<evidence type="ECO:0000313" key="3">
    <source>
        <dbReference type="EMBL" id="ACL59421.1"/>
    </source>
</evidence>
<dbReference type="AlphaFoldDB" id="B8ID29"/>
<evidence type="ECO:0000256" key="2">
    <source>
        <dbReference type="SAM" id="SignalP"/>
    </source>
</evidence>
<dbReference type="HOGENOM" id="CLU_2437440_0_0_5"/>
<feature type="signal peptide" evidence="2">
    <location>
        <begin position="1"/>
        <end position="22"/>
    </location>
</feature>
<evidence type="ECO:0000256" key="1">
    <source>
        <dbReference type="SAM" id="MobiDB-lite"/>
    </source>
</evidence>
<feature type="chain" id="PRO_5002871517" evidence="2">
    <location>
        <begin position="23"/>
        <end position="90"/>
    </location>
</feature>
<dbReference type="EMBL" id="CP001349">
    <property type="protein sequence ID" value="ACL59421.1"/>
    <property type="molecule type" value="Genomic_DNA"/>
</dbReference>
<dbReference type="OrthoDB" id="8006035at2"/>
<feature type="compositionally biased region" description="Basic and acidic residues" evidence="1">
    <location>
        <begin position="37"/>
        <end position="48"/>
    </location>
</feature>
<keyword evidence="4" id="KW-1185">Reference proteome</keyword>
<name>B8ID29_METNO</name>
<accession>B8ID29</accession>
<reference evidence="3 4" key="1">
    <citation type="submission" date="2009-01" db="EMBL/GenBank/DDBJ databases">
        <title>Complete sequence of chromosome of Methylobacterium nodulans ORS 2060.</title>
        <authorList>
            <consortium name="US DOE Joint Genome Institute"/>
            <person name="Lucas S."/>
            <person name="Copeland A."/>
            <person name="Lapidus A."/>
            <person name="Glavina del Rio T."/>
            <person name="Dalin E."/>
            <person name="Tice H."/>
            <person name="Bruce D."/>
            <person name="Goodwin L."/>
            <person name="Pitluck S."/>
            <person name="Sims D."/>
            <person name="Brettin T."/>
            <person name="Detter J.C."/>
            <person name="Han C."/>
            <person name="Larimer F."/>
            <person name="Land M."/>
            <person name="Hauser L."/>
            <person name="Kyrpides N."/>
            <person name="Ivanova N."/>
            <person name="Marx C.J."/>
            <person name="Richardson P."/>
        </authorList>
    </citation>
    <scope>NUCLEOTIDE SEQUENCE [LARGE SCALE GENOMIC DNA]</scope>
    <source>
        <strain evidence="4">LMG 21967 / CNCM I-2342 / ORS 2060</strain>
    </source>
</reference>
<gene>
    <name evidence="3" type="ordered locus">Mnod_4554</name>
</gene>
<dbReference type="eggNOG" id="ENOG50311Z8">
    <property type="taxonomic scope" value="Bacteria"/>
</dbReference>
<dbReference type="RefSeq" id="WP_015931059.1">
    <property type="nucleotide sequence ID" value="NC_011894.1"/>
</dbReference>
<sequence length="90" mass="10069">MRRPVLPAGLLLCLALAIPAAADGMPPGYAPALPRHAPADLDRRPRRPDRAFRIQPVTYGETDGVAYHAWMPRNERLPIYNEPPPFFPED</sequence>
<keyword evidence="2" id="KW-0732">Signal</keyword>
<organism evidence="3 4">
    <name type="scientific">Methylobacterium nodulans (strain LMG 21967 / CNCM I-2342 / ORS 2060)</name>
    <dbReference type="NCBI Taxonomy" id="460265"/>
    <lineage>
        <taxon>Bacteria</taxon>
        <taxon>Pseudomonadati</taxon>
        <taxon>Pseudomonadota</taxon>
        <taxon>Alphaproteobacteria</taxon>
        <taxon>Hyphomicrobiales</taxon>
        <taxon>Methylobacteriaceae</taxon>
        <taxon>Methylobacterium</taxon>
    </lineage>
</organism>